<dbReference type="SUPFAM" id="SSF52540">
    <property type="entry name" value="P-loop containing nucleoside triphosphate hydrolases"/>
    <property type="match status" value="1"/>
</dbReference>
<keyword evidence="1" id="KW-0732">Signal</keyword>
<dbReference type="InterPro" id="IPR027417">
    <property type="entry name" value="P-loop_NTPase"/>
</dbReference>
<dbReference type="AlphaFoldDB" id="A0A2J7ZLN6"/>
<evidence type="ECO:0000256" key="1">
    <source>
        <dbReference type="SAM" id="SignalP"/>
    </source>
</evidence>
<name>A0A2J7ZLN6_9CHLO</name>
<keyword evidence="3" id="KW-1185">Reference proteome</keyword>
<proteinExistence type="predicted"/>
<sequence>MRPVELLLVVALVLAGCRKLVPAQILPINASAPATSLAPQIGLFRKDEAENEAALDAHGALRVQEVFLHRLRDVLANETLRASFDAALDVVLASPAQLPLVFNAAPPGSQLLTDGVSGSPAALRSLELAKSIAAMAAPAASPGGAGPALDAAAVTAALRELTQQLAALGPASCHPITRRVVLAALARLQLRIHAPGGSAEAPGAAAAAALRASPELPLLLFRTYRLLYNKHRQGAAAKGAIEFLHVSKSGGTSMCAVADRNGCAAESTTNFGNCMVRRFDDRPRWVSAAVHNQTAALDGWRWYYRYLVRRGERSCEYRDEYMKRKRFTFYSNEFAAHGGLAHPASAHLCPQLLNIILLRHPLDRLVSHVRWIIKVYRTEYGRGFEPFFRGRDADYWRSFAPAAVDNYYARLLLGEAAFYAPTGSLNATHLAAAQLVMLQYDVVLLLEAGDTDELFLKHALGWRVGLASARARVAGSHRAALELAPYDLDELLAANDLDVQLYEFGAAVHQLDGMMFAAVAAAELRPYHAYDDLDPADEAVGKRVKCGYVSRKQHLLTAYGEEAASYERTYTKGFPRVLSPDERVLGQEAMAAVAVNGGSGEALKRWA</sequence>
<gene>
    <name evidence="2" type="ORF">TSOC_012950</name>
</gene>
<dbReference type="EMBL" id="PGGS01000988">
    <property type="protein sequence ID" value="PNH01177.1"/>
    <property type="molecule type" value="Genomic_DNA"/>
</dbReference>
<dbReference type="Gene3D" id="3.40.50.300">
    <property type="entry name" value="P-loop containing nucleotide triphosphate hydrolases"/>
    <property type="match status" value="1"/>
</dbReference>
<reference evidence="2 3" key="1">
    <citation type="journal article" date="2017" name="Mol. Biol. Evol.">
        <title>The 4-celled Tetrabaena socialis nuclear genome reveals the essential components for genetic control of cell number at the origin of multicellularity in the volvocine lineage.</title>
        <authorList>
            <person name="Featherston J."/>
            <person name="Arakaki Y."/>
            <person name="Hanschen E.R."/>
            <person name="Ferris P.J."/>
            <person name="Michod R.E."/>
            <person name="Olson B.J.S.C."/>
            <person name="Nozaki H."/>
            <person name="Durand P.M."/>
        </authorList>
    </citation>
    <scope>NUCLEOTIDE SEQUENCE [LARGE SCALE GENOMIC DNA]</scope>
    <source>
        <strain evidence="2 3">NIES-571</strain>
    </source>
</reference>
<dbReference type="PROSITE" id="PS51257">
    <property type="entry name" value="PROKAR_LIPOPROTEIN"/>
    <property type="match status" value="1"/>
</dbReference>
<dbReference type="Proteomes" id="UP000236333">
    <property type="component" value="Unassembled WGS sequence"/>
</dbReference>
<feature type="chain" id="PRO_5014317197" description="Sulfotransferase" evidence="1">
    <location>
        <begin position="24"/>
        <end position="607"/>
    </location>
</feature>
<evidence type="ECO:0008006" key="4">
    <source>
        <dbReference type="Google" id="ProtNLM"/>
    </source>
</evidence>
<comment type="caution">
    <text evidence="2">The sequence shown here is derived from an EMBL/GenBank/DDBJ whole genome shotgun (WGS) entry which is preliminary data.</text>
</comment>
<feature type="signal peptide" evidence="1">
    <location>
        <begin position="1"/>
        <end position="23"/>
    </location>
</feature>
<organism evidence="2 3">
    <name type="scientific">Tetrabaena socialis</name>
    <dbReference type="NCBI Taxonomy" id="47790"/>
    <lineage>
        <taxon>Eukaryota</taxon>
        <taxon>Viridiplantae</taxon>
        <taxon>Chlorophyta</taxon>
        <taxon>core chlorophytes</taxon>
        <taxon>Chlorophyceae</taxon>
        <taxon>CS clade</taxon>
        <taxon>Chlamydomonadales</taxon>
        <taxon>Tetrabaenaceae</taxon>
        <taxon>Tetrabaena</taxon>
    </lineage>
</organism>
<protein>
    <recommendedName>
        <fullName evidence="4">Sulfotransferase</fullName>
    </recommendedName>
</protein>
<accession>A0A2J7ZLN6</accession>
<dbReference type="OrthoDB" id="529546at2759"/>
<evidence type="ECO:0000313" key="2">
    <source>
        <dbReference type="EMBL" id="PNH01177.1"/>
    </source>
</evidence>
<evidence type="ECO:0000313" key="3">
    <source>
        <dbReference type="Proteomes" id="UP000236333"/>
    </source>
</evidence>